<dbReference type="Gene3D" id="2.60.40.10">
    <property type="entry name" value="Immunoglobulins"/>
    <property type="match status" value="1"/>
</dbReference>
<protein>
    <submittedName>
        <fullName evidence="8">Fimbrial subunit FimA</fullName>
    </submittedName>
</protein>
<accession>A0A223AAY4</accession>
<reference evidence="8" key="1">
    <citation type="submission" date="2017-05" db="EMBL/GenBank/DDBJ databases">
        <title>The fimbriome of the genus Bifidobacterium.</title>
        <authorList>
            <person name="Lugli G.A."/>
            <person name="Milani C."/>
            <person name="Mancino W."/>
        </authorList>
    </citation>
    <scope>NUCLEOTIDE SEQUENCE</scope>
    <source>
        <strain evidence="8">1370</strain>
    </source>
</reference>
<keyword evidence="3 6" id="KW-0732">Signal</keyword>
<feature type="transmembrane region" description="Helical" evidence="5">
    <location>
        <begin position="520"/>
        <end position="540"/>
    </location>
</feature>
<proteinExistence type="predicted"/>
<dbReference type="Pfam" id="PF16569">
    <property type="entry name" value="GramPos_pilinBB"/>
    <property type="match status" value="1"/>
</dbReference>
<dbReference type="EMBL" id="MF043315">
    <property type="protein sequence ID" value="ASS31121.1"/>
    <property type="molecule type" value="Genomic_DNA"/>
</dbReference>
<feature type="chain" id="PRO_5012284920" evidence="6">
    <location>
        <begin position="31"/>
        <end position="545"/>
    </location>
</feature>
<dbReference type="NCBIfam" id="TIGR04226">
    <property type="entry name" value="RrgB_K2N_iso_D2"/>
    <property type="match status" value="1"/>
</dbReference>
<dbReference type="AlphaFoldDB" id="A0A223AAY4"/>
<dbReference type="InterPro" id="IPR026466">
    <property type="entry name" value="Fim_isopep_form_D2_dom"/>
</dbReference>
<evidence type="ECO:0000256" key="6">
    <source>
        <dbReference type="SAM" id="SignalP"/>
    </source>
</evidence>
<evidence type="ECO:0000256" key="5">
    <source>
        <dbReference type="SAM" id="Phobius"/>
    </source>
</evidence>
<feature type="signal peptide" evidence="6">
    <location>
        <begin position="1"/>
        <end position="30"/>
    </location>
</feature>
<dbReference type="InterPro" id="IPR041033">
    <property type="entry name" value="SpaA_PFL_dom_1"/>
</dbReference>
<keyword evidence="2" id="KW-0964">Secreted</keyword>
<dbReference type="InterPro" id="IPR019931">
    <property type="entry name" value="LPXTG_anchor"/>
</dbReference>
<evidence type="ECO:0000256" key="4">
    <source>
        <dbReference type="ARBA" id="ARBA00023088"/>
    </source>
</evidence>
<evidence type="ECO:0000259" key="7">
    <source>
        <dbReference type="PROSITE" id="PS50847"/>
    </source>
</evidence>
<name>A0A223AAY4_9BIFI</name>
<organism evidence="8">
    <name type="scientific">Bifidobacterium pseudolongum</name>
    <dbReference type="NCBI Taxonomy" id="1694"/>
    <lineage>
        <taxon>Bacteria</taxon>
        <taxon>Bacillati</taxon>
        <taxon>Actinomycetota</taxon>
        <taxon>Actinomycetes</taxon>
        <taxon>Bifidobacteriales</taxon>
        <taxon>Bifidobacteriaceae</taxon>
        <taxon>Bifidobacterium</taxon>
    </lineage>
</organism>
<dbReference type="InterPro" id="IPR032334">
    <property type="entry name" value="GramPos_pilinBB"/>
</dbReference>
<sequence>MKKVWKGFAAAVSAVAIAATGFIGVNAANAATIELGNQTQGGEDFVATGRTFAVYQLMTGTVDATGKITDAKWGQNAKGHTAGTGVTQDEITALQNVQDGKTGASLGKALYDTYVDTTNPYAASLSGKLTDVPAGWYVIVETTDDLPNDTSKSLYMFAPIQADQDLVVTPKTVNGPDFIKKVQENTKDVETPNPTDSRVNTENKWNDIADYNIGDDVPFKLTATLPSNYADYTKYKLVFTDTRGTGFDQPKEIVVKAGASTLTENTHYTTAFDGQKMTVTIDDLKVDAFKNLGIDAGTNITVDYKMRLNDSAVIGGNGNPNTAELEYSSNPNVDSETDKSHTEYTKTFTYKIDGTKKQAGTENKLEGAKFVLQRKSDGKFQATTADSKTEWITIDGVTDSSTSANVAAAVQGTKVKISTSGADGKFGFTGLDYGEYKLWEIEAPANFTLPTTPFAVDVTSATDNMQNLGAINTADGLTSVGATINGTTISGEKTTGVINFSIDNSSTSALPSTGGMGTTMLYVAGGAIVLIAGIGMAVALRRRRA</sequence>
<dbReference type="Gene3D" id="2.60.40.740">
    <property type="match status" value="1"/>
</dbReference>
<keyword evidence="5" id="KW-1133">Transmembrane helix</keyword>
<gene>
    <name evidence="8" type="ORF">1370_0340</name>
</gene>
<evidence type="ECO:0000313" key="8">
    <source>
        <dbReference type="EMBL" id="ASS31121.1"/>
    </source>
</evidence>
<dbReference type="Pfam" id="PF17802">
    <property type="entry name" value="SpaA"/>
    <property type="match status" value="1"/>
</dbReference>
<keyword evidence="4" id="KW-0572">Peptidoglycan-anchor</keyword>
<dbReference type="InterPro" id="IPR013783">
    <property type="entry name" value="Ig-like_fold"/>
</dbReference>
<dbReference type="NCBIfam" id="TIGR01167">
    <property type="entry name" value="LPXTG_anchor"/>
    <property type="match status" value="1"/>
</dbReference>
<evidence type="ECO:0000256" key="2">
    <source>
        <dbReference type="ARBA" id="ARBA00022525"/>
    </source>
</evidence>
<evidence type="ECO:0000256" key="1">
    <source>
        <dbReference type="ARBA" id="ARBA00022512"/>
    </source>
</evidence>
<keyword evidence="1" id="KW-0134">Cell wall</keyword>
<keyword evidence="5" id="KW-0812">Transmembrane</keyword>
<feature type="domain" description="Gram-positive cocci surface proteins LPxTG" evidence="7">
    <location>
        <begin position="510"/>
        <end position="545"/>
    </location>
</feature>
<dbReference type="GO" id="GO:0005975">
    <property type="term" value="P:carbohydrate metabolic process"/>
    <property type="evidence" value="ECO:0007669"/>
    <property type="project" value="UniProtKB-ARBA"/>
</dbReference>
<dbReference type="PROSITE" id="PS50847">
    <property type="entry name" value="GRAM_POS_ANCHORING"/>
    <property type="match status" value="1"/>
</dbReference>
<keyword evidence="5" id="KW-0472">Membrane</keyword>
<evidence type="ECO:0000256" key="3">
    <source>
        <dbReference type="ARBA" id="ARBA00022729"/>
    </source>
</evidence>